<name>A0ABP8LAG7_9BACT</name>
<dbReference type="Proteomes" id="UP001500552">
    <property type="component" value="Unassembled WGS sequence"/>
</dbReference>
<evidence type="ECO:0000256" key="9">
    <source>
        <dbReference type="HAMAP-Rule" id="MF_00685"/>
    </source>
</evidence>
<dbReference type="SUPFAM" id="SSF51011">
    <property type="entry name" value="Glycosyl hydrolase domain"/>
    <property type="match status" value="1"/>
</dbReference>
<reference evidence="13" key="1">
    <citation type="journal article" date="2019" name="Int. J. Syst. Evol. Microbiol.">
        <title>The Global Catalogue of Microorganisms (GCM) 10K type strain sequencing project: providing services to taxonomists for standard genome sequencing and annotation.</title>
        <authorList>
            <consortium name="The Broad Institute Genomics Platform"/>
            <consortium name="The Broad Institute Genome Sequencing Center for Infectious Disease"/>
            <person name="Wu L."/>
            <person name="Ma J."/>
        </authorList>
    </citation>
    <scope>NUCLEOTIDE SEQUENCE [LARGE SCALE GENOMIC DNA]</scope>
    <source>
        <strain evidence="13">JCM 17926</strain>
    </source>
</reference>
<dbReference type="InterPro" id="IPR006047">
    <property type="entry name" value="GH13_cat_dom"/>
</dbReference>
<evidence type="ECO:0000313" key="12">
    <source>
        <dbReference type="EMBL" id="GAA4425253.1"/>
    </source>
</evidence>
<dbReference type="CDD" id="cd11322">
    <property type="entry name" value="AmyAc_Glg_BE"/>
    <property type="match status" value="1"/>
</dbReference>
<dbReference type="NCBIfam" id="NF003811">
    <property type="entry name" value="PRK05402.1"/>
    <property type="match status" value="1"/>
</dbReference>
<feature type="compositionally biased region" description="Low complexity" evidence="10">
    <location>
        <begin position="41"/>
        <end position="56"/>
    </location>
</feature>
<evidence type="ECO:0000259" key="11">
    <source>
        <dbReference type="SMART" id="SM00642"/>
    </source>
</evidence>
<organism evidence="12 13">
    <name type="scientific">Pontibacter saemangeumensis</name>
    <dbReference type="NCBI Taxonomy" id="1084525"/>
    <lineage>
        <taxon>Bacteria</taxon>
        <taxon>Pseudomonadati</taxon>
        <taxon>Bacteroidota</taxon>
        <taxon>Cytophagia</taxon>
        <taxon>Cytophagales</taxon>
        <taxon>Hymenobacteraceae</taxon>
        <taxon>Pontibacter</taxon>
    </lineage>
</organism>
<dbReference type="InterPro" id="IPR013780">
    <property type="entry name" value="Glyco_hydro_b"/>
</dbReference>
<dbReference type="EC" id="2.4.1.18" evidence="9"/>
<comment type="function">
    <text evidence="2 9">Catalyzes the formation of the alpha-1,6-glucosidic linkages in glycogen by scission of a 1,4-alpha-linked oligosaccharide from growing alpha-1,4-glucan chains and the subsequent attachment of the oligosaccharide to the alpha-1,6 position.</text>
</comment>
<comment type="subunit">
    <text evidence="9">Monomer.</text>
</comment>
<dbReference type="SUPFAM" id="SSF51445">
    <property type="entry name" value="(Trans)glycosidases"/>
    <property type="match status" value="1"/>
</dbReference>
<dbReference type="NCBIfam" id="TIGR01515">
    <property type="entry name" value="branching_enzym"/>
    <property type="match status" value="1"/>
</dbReference>
<dbReference type="Pfam" id="PF02806">
    <property type="entry name" value="Alpha-amylase_C"/>
    <property type="match status" value="1"/>
</dbReference>
<dbReference type="EMBL" id="BAABHC010000002">
    <property type="protein sequence ID" value="GAA4425253.1"/>
    <property type="molecule type" value="Genomic_DNA"/>
</dbReference>
<dbReference type="InterPro" id="IPR004193">
    <property type="entry name" value="Glyco_hydro_13_N"/>
</dbReference>
<keyword evidence="7 9" id="KW-0320">Glycogen biosynthesis</keyword>
<dbReference type="SMART" id="SM00642">
    <property type="entry name" value="Aamy"/>
    <property type="match status" value="1"/>
</dbReference>
<evidence type="ECO:0000256" key="2">
    <source>
        <dbReference type="ARBA" id="ARBA00002953"/>
    </source>
</evidence>
<accession>A0ABP8LAG7</accession>
<evidence type="ECO:0000256" key="8">
    <source>
        <dbReference type="ARBA" id="ARBA00023277"/>
    </source>
</evidence>
<dbReference type="InterPro" id="IPR006048">
    <property type="entry name" value="A-amylase/branching_C"/>
</dbReference>
<dbReference type="Pfam" id="PF00128">
    <property type="entry name" value="Alpha-amylase"/>
    <property type="match status" value="1"/>
</dbReference>
<dbReference type="CDD" id="cd02855">
    <property type="entry name" value="E_set_GBE_prok_N"/>
    <property type="match status" value="1"/>
</dbReference>
<sequence length="824" mass="93080">MAKKKESTTTETTDITQATGQQDAGQGMTSKAIKPGRGRKTAATAAGEATPGEGATQPATPQGRKKKADAPAAEMGSPVTGLASGEEGAVSQGSKRGRPKKTEAGAAPKAPARARKSKTDTSSSEGIVVPIASSDMVQERIVLKPKGRGKTTGQMTETTAGAPAELAQSQAQASPEVAPPQQEQTGAGTAVQVATRFTDFDIYLFKEGKHFTLYEKLGSHPIEHEGRRGTYFAVWAPNAEQVSVMGDFNSWSRESHQLYLRLDSSGIWEGFIADVPTGMLYKYHIKSRYHLYHVEKSDPFAFCREEAPQTASVVTELQYDWKDEQWLERRMSMKDQAQPYSVYELHLGSWRRKVEEQNRSLTFRELAEVLPVYMQQMGFTHVELMPIMYHPFAGSWGYQVTGYFAPSSSFGSPQDLMYLIDALHQHGIGVILDWVPSHFPSDEHGLSYFDGTHLYEHADPRKGYHPDWNSYIFNYGRSEVRSFLISNALFWLDKYHADGLRVDAVASMLYLDYSRKEGEWIQNEHGGRENLEALSLLRDFNQAVRERFPDVKTIAEESTAWPGVTASVEHGGLGFDMKWMMGWMHDTLDYFSKDPIYRRYHQGEITFSMMYAFSEKFMLPLSHDEVVHGKGSLLQKMPGDEWQRFANMRTLYAYMYAHPGAKLLFMGAEIAQSSEWNHDTSLEWHLLQYGYHHGIQEELRELNAIYKKEPALYAYSFDQRGFEWIDYNDAHNSVISFLRKGENPGDVLLVVCNFTPAMHEHYRLGVPLAGQWVQVFNSDDSRYGGSDQHNLDPIQSVQEAFHGREYSITLKLPPLAVVYFKLQI</sequence>
<evidence type="ECO:0000256" key="7">
    <source>
        <dbReference type="ARBA" id="ARBA00023056"/>
    </source>
</evidence>
<dbReference type="PANTHER" id="PTHR43651:SF3">
    <property type="entry name" value="1,4-ALPHA-GLUCAN-BRANCHING ENZYME"/>
    <property type="match status" value="1"/>
</dbReference>
<keyword evidence="9" id="KW-0328">Glycosyltransferase</keyword>
<feature type="compositionally biased region" description="Low complexity" evidence="10">
    <location>
        <begin position="9"/>
        <end position="27"/>
    </location>
</feature>
<dbReference type="Gene3D" id="2.60.40.10">
    <property type="entry name" value="Immunoglobulins"/>
    <property type="match status" value="1"/>
</dbReference>
<evidence type="ECO:0000313" key="13">
    <source>
        <dbReference type="Proteomes" id="UP001500552"/>
    </source>
</evidence>
<evidence type="ECO:0000256" key="1">
    <source>
        <dbReference type="ARBA" id="ARBA00000826"/>
    </source>
</evidence>
<feature type="domain" description="Glycosyl hydrolase family 13 catalytic" evidence="11">
    <location>
        <begin position="344"/>
        <end position="695"/>
    </location>
</feature>
<dbReference type="Gene3D" id="3.20.20.80">
    <property type="entry name" value="Glycosidases"/>
    <property type="match status" value="1"/>
</dbReference>
<feature type="active site" description="Nucleophile" evidence="9">
    <location>
        <position position="503"/>
    </location>
</feature>
<dbReference type="InterPro" id="IPR044143">
    <property type="entry name" value="GlgB_N_E_set_prok"/>
</dbReference>
<comment type="caution">
    <text evidence="12">The sequence shown here is derived from an EMBL/GenBank/DDBJ whole genome shotgun (WGS) entry which is preliminary data.</text>
</comment>
<evidence type="ECO:0000256" key="10">
    <source>
        <dbReference type="SAM" id="MobiDB-lite"/>
    </source>
</evidence>
<dbReference type="Gene3D" id="2.60.40.1180">
    <property type="entry name" value="Golgi alpha-mannosidase II"/>
    <property type="match status" value="1"/>
</dbReference>
<dbReference type="InterPro" id="IPR006407">
    <property type="entry name" value="GlgB"/>
</dbReference>
<dbReference type="PANTHER" id="PTHR43651">
    <property type="entry name" value="1,4-ALPHA-GLUCAN-BRANCHING ENZYME"/>
    <property type="match status" value="1"/>
</dbReference>
<keyword evidence="8 9" id="KW-0119">Carbohydrate metabolism</keyword>
<protein>
    <recommendedName>
        <fullName evidence="9">1,4-alpha-glucan branching enzyme GlgB</fullName>
        <ecNumber evidence="9">2.4.1.18</ecNumber>
    </recommendedName>
    <alternativeName>
        <fullName evidence="9">1,4-alpha-D-glucan:1,4-alpha-D-glucan 6-glucosyl-transferase</fullName>
    </alternativeName>
    <alternativeName>
        <fullName evidence="9">Alpha-(1-&gt;4)-glucan branching enzyme</fullName>
    </alternativeName>
    <alternativeName>
        <fullName evidence="9">Glycogen branching enzyme</fullName>
        <shortName evidence="9">BE</shortName>
    </alternativeName>
</protein>
<dbReference type="HAMAP" id="MF_00685">
    <property type="entry name" value="GlgB"/>
    <property type="match status" value="1"/>
</dbReference>
<evidence type="ECO:0000256" key="6">
    <source>
        <dbReference type="ARBA" id="ARBA00022679"/>
    </source>
</evidence>
<dbReference type="InterPro" id="IPR013783">
    <property type="entry name" value="Ig-like_fold"/>
</dbReference>
<evidence type="ECO:0000256" key="3">
    <source>
        <dbReference type="ARBA" id="ARBA00004964"/>
    </source>
</evidence>
<comment type="similarity">
    <text evidence="4 9">Belongs to the glycosyl hydrolase 13 family. GlgB subfamily.</text>
</comment>
<dbReference type="Pfam" id="PF02922">
    <property type="entry name" value="CBM_48"/>
    <property type="match status" value="1"/>
</dbReference>
<feature type="region of interest" description="Disordered" evidence="10">
    <location>
        <begin position="1"/>
        <end position="125"/>
    </location>
</feature>
<keyword evidence="13" id="KW-1185">Reference proteome</keyword>
<feature type="region of interest" description="Disordered" evidence="10">
    <location>
        <begin position="163"/>
        <end position="187"/>
    </location>
</feature>
<proteinExistence type="inferred from homology"/>
<gene>
    <name evidence="9 12" type="primary">glgB</name>
    <name evidence="12" type="ORF">GCM10023188_06020</name>
</gene>
<dbReference type="NCBIfam" id="NF008967">
    <property type="entry name" value="PRK12313.1"/>
    <property type="match status" value="1"/>
</dbReference>
<comment type="pathway">
    <text evidence="3 9">Glycan biosynthesis; glycogen biosynthesis.</text>
</comment>
<dbReference type="InterPro" id="IPR017853">
    <property type="entry name" value="GH"/>
</dbReference>
<keyword evidence="5 9" id="KW-0321">Glycogen metabolism</keyword>
<evidence type="ECO:0000256" key="5">
    <source>
        <dbReference type="ARBA" id="ARBA00022600"/>
    </source>
</evidence>
<evidence type="ECO:0000256" key="4">
    <source>
        <dbReference type="ARBA" id="ARBA00009000"/>
    </source>
</evidence>
<dbReference type="RefSeq" id="WP_345156671.1">
    <property type="nucleotide sequence ID" value="NZ_BAABHC010000002.1"/>
</dbReference>
<feature type="active site" description="Proton donor" evidence="9">
    <location>
        <position position="556"/>
    </location>
</feature>
<keyword evidence="6 9" id="KW-0808">Transferase</keyword>
<comment type="catalytic activity">
    <reaction evidence="1 9">
        <text>Transfers a segment of a (1-&gt;4)-alpha-D-glucan chain to a primary hydroxy group in a similar glucan chain.</text>
        <dbReference type="EC" id="2.4.1.18"/>
    </reaction>
</comment>